<gene>
    <name evidence="2" type="ORF">DEIGR_200140</name>
</gene>
<dbReference type="AlphaFoldDB" id="A0A100HPH8"/>
<proteinExistence type="predicted"/>
<evidence type="ECO:0000256" key="1">
    <source>
        <dbReference type="SAM" id="SignalP"/>
    </source>
</evidence>
<feature type="signal peptide" evidence="1">
    <location>
        <begin position="1"/>
        <end position="18"/>
    </location>
</feature>
<organism evidence="2 3">
    <name type="scientific">Deinococcus grandis</name>
    <dbReference type="NCBI Taxonomy" id="57498"/>
    <lineage>
        <taxon>Bacteria</taxon>
        <taxon>Thermotogati</taxon>
        <taxon>Deinococcota</taxon>
        <taxon>Deinococci</taxon>
        <taxon>Deinococcales</taxon>
        <taxon>Deinococcaceae</taxon>
        <taxon>Deinococcus</taxon>
    </lineage>
</organism>
<sequence length="112" mass="12069">MFRTLTLLAALGLGSALADRPDTVTLPDGVVVKADLPGYPRGNGGSYGENHPNKVLICHATSAVDTNGYVVISVSQQAYDAHMAHEHLNQNGNKQERDELYFNGFTCTRPPT</sequence>
<evidence type="ECO:0000313" key="2">
    <source>
        <dbReference type="EMBL" id="GAQ23285.1"/>
    </source>
</evidence>
<keyword evidence="1" id="KW-0732">Signal</keyword>
<name>A0A100HPH8_9DEIO</name>
<evidence type="ECO:0000313" key="3">
    <source>
        <dbReference type="Proteomes" id="UP000056209"/>
    </source>
</evidence>
<dbReference type="EMBL" id="BCMS01000002">
    <property type="protein sequence ID" value="GAQ23285.1"/>
    <property type="molecule type" value="Genomic_DNA"/>
</dbReference>
<keyword evidence="3" id="KW-1185">Reference proteome</keyword>
<protein>
    <submittedName>
        <fullName evidence="2">Uncharacterized protein</fullName>
    </submittedName>
</protein>
<dbReference type="OrthoDB" id="73449at2"/>
<accession>A0A100HPH8</accession>
<feature type="chain" id="PRO_5007086735" evidence="1">
    <location>
        <begin position="19"/>
        <end position="112"/>
    </location>
</feature>
<dbReference type="RefSeq" id="WP_058979041.1">
    <property type="nucleotide sequence ID" value="NZ_BCMS01000002.1"/>
</dbReference>
<dbReference type="Proteomes" id="UP000056209">
    <property type="component" value="Unassembled WGS sequence"/>
</dbReference>
<reference evidence="3" key="1">
    <citation type="submission" date="2015-11" db="EMBL/GenBank/DDBJ databases">
        <title>Draft Genome Sequence of the Radioresistant Bacterium Deinococcus grandis, Isolated from Freshwater Fish in Japan.</title>
        <authorList>
            <person name="Satoh K."/>
            <person name="Onodera T."/>
            <person name="Omoso K."/>
            <person name="Takeda-Yano K."/>
            <person name="Katayama T."/>
            <person name="Oono Y."/>
            <person name="Narumi I."/>
        </authorList>
    </citation>
    <scope>NUCLEOTIDE SEQUENCE [LARGE SCALE GENOMIC DNA]</scope>
    <source>
        <strain evidence="3">ATCC 43672</strain>
    </source>
</reference>
<comment type="caution">
    <text evidence="2">The sequence shown here is derived from an EMBL/GenBank/DDBJ whole genome shotgun (WGS) entry which is preliminary data.</text>
</comment>